<dbReference type="InterPro" id="IPR017853">
    <property type="entry name" value="GH"/>
</dbReference>
<dbReference type="Pfam" id="PF22633">
    <property type="entry name" value="F5_F8_type_C_2"/>
    <property type="match status" value="1"/>
</dbReference>
<evidence type="ECO:0000313" key="8">
    <source>
        <dbReference type="Proteomes" id="UP000006330"/>
    </source>
</evidence>
<comment type="similarity">
    <text evidence="1">Belongs to the glycosyl hydrolase 29 family.</text>
</comment>
<evidence type="ECO:0000259" key="6">
    <source>
        <dbReference type="Pfam" id="PF01120"/>
    </source>
</evidence>
<keyword evidence="5" id="KW-0326">Glycosidase</keyword>
<dbReference type="OrthoDB" id="1389336at2"/>
<evidence type="ECO:0000256" key="1">
    <source>
        <dbReference type="ARBA" id="ARBA00007951"/>
    </source>
</evidence>
<reference evidence="7 8" key="1">
    <citation type="submission" date="2012-02" db="EMBL/GenBank/DDBJ databases">
        <title>The Genome Sequence of Parabacteroides goldsteinii CL02T12C30.</title>
        <authorList>
            <consortium name="The Broad Institute Genome Sequencing Platform"/>
            <person name="Earl A."/>
            <person name="Ward D."/>
            <person name="Feldgarden M."/>
            <person name="Gevers D."/>
            <person name="Zitomersky N.L."/>
            <person name="Coyne M.J."/>
            <person name="Comstock L.E."/>
            <person name="Young S.K."/>
            <person name="Zeng Q."/>
            <person name="Gargeya S."/>
            <person name="Fitzgerald M."/>
            <person name="Haas B."/>
            <person name="Abouelleil A."/>
            <person name="Alvarado L."/>
            <person name="Arachchi H.M."/>
            <person name="Berlin A."/>
            <person name="Chapman S.B."/>
            <person name="Gearin G."/>
            <person name="Goldberg J."/>
            <person name="Griggs A."/>
            <person name="Gujja S."/>
            <person name="Hansen M."/>
            <person name="Heiman D."/>
            <person name="Howarth C."/>
            <person name="Larimer J."/>
            <person name="Lui A."/>
            <person name="MacDonald P.J.P."/>
            <person name="McCowen C."/>
            <person name="Montmayeur A."/>
            <person name="Murphy C."/>
            <person name="Neiman D."/>
            <person name="Pearson M."/>
            <person name="Priest M."/>
            <person name="Roberts A."/>
            <person name="Saif S."/>
            <person name="Shea T."/>
            <person name="Sisk P."/>
            <person name="Stolte C."/>
            <person name="Sykes S."/>
            <person name="Wortman J."/>
            <person name="Nusbaum C."/>
            <person name="Birren B."/>
        </authorList>
    </citation>
    <scope>NUCLEOTIDE SEQUENCE [LARGE SCALE GENOMIC DNA]</scope>
    <source>
        <strain evidence="7 8">CL02T12C30</strain>
    </source>
</reference>
<dbReference type="InterPro" id="IPR057739">
    <property type="entry name" value="Glyco_hydro_29_N"/>
</dbReference>
<dbReference type="GO" id="GO:0016139">
    <property type="term" value="P:glycoside catabolic process"/>
    <property type="evidence" value="ECO:0007669"/>
    <property type="project" value="TreeGrafter"/>
</dbReference>
<dbReference type="EMBL" id="AGZO01000005">
    <property type="protein sequence ID" value="EKN20077.1"/>
    <property type="molecule type" value="Genomic_DNA"/>
</dbReference>
<gene>
    <name evidence="7" type="ORF">HMPREF1076_00273</name>
</gene>
<dbReference type="GO" id="GO:0005764">
    <property type="term" value="C:lysosome"/>
    <property type="evidence" value="ECO:0007669"/>
    <property type="project" value="TreeGrafter"/>
</dbReference>
<dbReference type="FunFam" id="3.20.20.80:FF:000052">
    <property type="entry name" value="Putative alpha-L-fucosidase 1"/>
    <property type="match status" value="1"/>
</dbReference>
<dbReference type="SUPFAM" id="SSF51445">
    <property type="entry name" value="(Trans)glycosidases"/>
    <property type="match status" value="1"/>
</dbReference>
<name>K5Z070_9BACT</name>
<dbReference type="InterPro" id="IPR008979">
    <property type="entry name" value="Galactose-bd-like_sf"/>
</dbReference>
<evidence type="ECO:0000256" key="5">
    <source>
        <dbReference type="ARBA" id="ARBA00023295"/>
    </source>
</evidence>
<evidence type="ECO:0000256" key="2">
    <source>
        <dbReference type="ARBA" id="ARBA00012662"/>
    </source>
</evidence>
<dbReference type="AlphaFoldDB" id="K5Z070"/>
<dbReference type="Gene3D" id="2.60.120.260">
    <property type="entry name" value="Galactose-binding domain-like"/>
    <property type="match status" value="1"/>
</dbReference>
<dbReference type="SMART" id="SM00812">
    <property type="entry name" value="Alpha_L_fucos"/>
    <property type="match status" value="1"/>
</dbReference>
<dbReference type="InterPro" id="IPR000933">
    <property type="entry name" value="Glyco_hydro_29"/>
</dbReference>
<dbReference type="GO" id="GO:0006004">
    <property type="term" value="P:fucose metabolic process"/>
    <property type="evidence" value="ECO:0007669"/>
    <property type="project" value="TreeGrafter"/>
</dbReference>
<dbReference type="Pfam" id="PF01120">
    <property type="entry name" value="Alpha_L_fucos"/>
    <property type="match status" value="1"/>
</dbReference>
<dbReference type="Proteomes" id="UP000006330">
    <property type="component" value="Unassembled WGS sequence"/>
</dbReference>
<proteinExistence type="inferred from homology"/>
<accession>K5Z070</accession>
<dbReference type="Gene3D" id="3.20.20.80">
    <property type="entry name" value="Glycosidases"/>
    <property type="match status" value="1"/>
</dbReference>
<dbReference type="PANTHER" id="PTHR10030:SF37">
    <property type="entry name" value="ALPHA-L-FUCOSIDASE-RELATED"/>
    <property type="match status" value="1"/>
</dbReference>
<evidence type="ECO:0000256" key="4">
    <source>
        <dbReference type="ARBA" id="ARBA00022801"/>
    </source>
</evidence>
<dbReference type="EC" id="3.2.1.51" evidence="2"/>
<dbReference type="SUPFAM" id="SSF49785">
    <property type="entry name" value="Galactose-binding domain-like"/>
    <property type="match status" value="1"/>
</dbReference>
<keyword evidence="3" id="KW-0732">Signal</keyword>
<organism evidence="7 8">
    <name type="scientific">Parabacteroides goldsteinii CL02T12C30</name>
    <dbReference type="NCBI Taxonomy" id="999418"/>
    <lineage>
        <taxon>Bacteria</taxon>
        <taxon>Pseudomonadati</taxon>
        <taxon>Bacteroidota</taxon>
        <taxon>Bacteroidia</taxon>
        <taxon>Bacteroidales</taxon>
        <taxon>Tannerellaceae</taxon>
        <taxon>Parabacteroides</taxon>
    </lineage>
</organism>
<dbReference type="PATRIC" id="fig|999418.3.peg.271"/>
<dbReference type="HOGENOM" id="CLU_002934_7_1_10"/>
<dbReference type="GO" id="GO:0004560">
    <property type="term" value="F:alpha-L-fucosidase activity"/>
    <property type="evidence" value="ECO:0007669"/>
    <property type="project" value="InterPro"/>
</dbReference>
<evidence type="ECO:0000313" key="7">
    <source>
        <dbReference type="EMBL" id="EKN20077.1"/>
    </source>
</evidence>
<comment type="caution">
    <text evidence="7">The sequence shown here is derived from an EMBL/GenBank/DDBJ whole genome shotgun (WGS) entry which is preliminary data.</text>
</comment>
<keyword evidence="4" id="KW-0378">Hydrolase</keyword>
<feature type="domain" description="Glycoside hydrolase family 29 N-terminal" evidence="6">
    <location>
        <begin position="39"/>
        <end position="350"/>
    </location>
</feature>
<dbReference type="RefSeq" id="WP_009859747.1">
    <property type="nucleotide sequence ID" value="NZ_JH976471.1"/>
</dbReference>
<evidence type="ECO:0000256" key="3">
    <source>
        <dbReference type="ARBA" id="ARBA00022729"/>
    </source>
</evidence>
<sequence>MKKDCLLLVLIVLFNLTGCERPKAPEAYGPVPTEAQLKWQELERYAFIHFSMNTFTDMEWGYGDKDPQLFNPSELDCRQWCELFKEAGMKGVILTAKHHDGFCLWPSAYTDYSVKQSPWRNGNGDLVRELADACKEYGLKLGIYLSPWDRNHKEYGTEAYITYFRNQLNELLTNYGDIFEVWFDGANGGSGYYGGADETRSVDRKTYYDWPGTNQLVKKLQPDAVIFSDAGPDVRWCGNEAGWVGETNWSTLRREEVWPGWPHYQQLQNGHEDGSYWVPAEVNVSIRPGWFYHEEQDDQVKTVDQLLDVYYHSVGRNATWNLNIPIDKRGLVHPTDSAVLMEVAKILQNNFKENLAQQAEVRASNVRGKDFAAAHLVDGNKDSYWATDDEVTSASVEFDFKVPTAINQFLVQEYIRLGQRVKAFTLEAFVGDEWQVVATGSTIGYKRILRFPTVETQKLRFTINEAKACPLLSNIECNCCSYD</sequence>
<dbReference type="PANTHER" id="PTHR10030">
    <property type="entry name" value="ALPHA-L-FUCOSIDASE"/>
    <property type="match status" value="1"/>
</dbReference>
<protein>
    <recommendedName>
        <fullName evidence="2">alpha-L-fucosidase</fullName>
        <ecNumber evidence="2">3.2.1.51</ecNumber>
    </recommendedName>
</protein>